<dbReference type="AlphaFoldDB" id="A0A921RRV5"/>
<evidence type="ECO:0000256" key="2">
    <source>
        <dbReference type="ARBA" id="ARBA00009418"/>
    </source>
</evidence>
<keyword evidence="5 6" id="KW-0539">Nucleus</keyword>
<dbReference type="GO" id="GO:1990904">
    <property type="term" value="C:ribonucleoprotein complex"/>
    <property type="evidence" value="ECO:0007669"/>
    <property type="project" value="UniProtKB-KW"/>
</dbReference>
<evidence type="ECO:0000256" key="7">
    <source>
        <dbReference type="SAM" id="MobiDB-lite"/>
    </source>
</evidence>
<dbReference type="EMBL" id="CM027681">
    <property type="protein sequence ID" value="KAG0544536.1"/>
    <property type="molecule type" value="Genomic_DNA"/>
</dbReference>
<comment type="function">
    <text evidence="6">Component of the 90S pre-ribosome involved in the maturation of rRNAs. Required for early cleavages of the pre-RNAs in the 40S ribosomal subunit maturation pathway.</text>
</comment>
<dbReference type="OMA" id="ERKEMPW"/>
<dbReference type="PANTHER" id="PTHR21738:SF0">
    <property type="entry name" value="RIBOSOMAL RNA PROCESSING PROTEIN 36 HOMOLOG"/>
    <property type="match status" value="1"/>
</dbReference>
<dbReference type="Gramene" id="EER97068">
    <property type="protein sequence ID" value="EER97068"/>
    <property type="gene ID" value="SORBI_3002G270100"/>
</dbReference>
<evidence type="ECO:0000256" key="6">
    <source>
        <dbReference type="RuleBase" id="RU368027"/>
    </source>
</evidence>
<dbReference type="PANTHER" id="PTHR21738">
    <property type="entry name" value="RIBOSOMAL RNA PROCESSING PROTEIN 36 HOMOLOG"/>
    <property type="match status" value="1"/>
</dbReference>
<feature type="region of interest" description="Disordered" evidence="7">
    <location>
        <begin position="254"/>
        <end position="274"/>
    </location>
</feature>
<evidence type="ECO:0000256" key="5">
    <source>
        <dbReference type="ARBA" id="ARBA00023242"/>
    </source>
</evidence>
<proteinExistence type="inferred from homology"/>
<dbReference type="Pfam" id="PF06102">
    <property type="entry name" value="RRP36"/>
    <property type="match status" value="1"/>
</dbReference>
<name>A0A921RRV5_SORBI</name>
<dbReference type="Proteomes" id="UP000807115">
    <property type="component" value="Chromosome 2"/>
</dbReference>
<reference evidence="8" key="2">
    <citation type="submission" date="2020-10" db="EMBL/GenBank/DDBJ databases">
        <authorList>
            <person name="Cooper E.A."/>
            <person name="Brenton Z.W."/>
            <person name="Flinn B.S."/>
            <person name="Jenkins J."/>
            <person name="Shu S."/>
            <person name="Flowers D."/>
            <person name="Luo F."/>
            <person name="Wang Y."/>
            <person name="Xia P."/>
            <person name="Barry K."/>
            <person name="Daum C."/>
            <person name="Lipzen A."/>
            <person name="Yoshinaga Y."/>
            <person name="Schmutz J."/>
            <person name="Saski C."/>
            <person name="Vermerris W."/>
            <person name="Kresovich S."/>
        </authorList>
    </citation>
    <scope>NUCLEOTIDE SEQUENCE</scope>
</reference>
<dbReference type="KEGG" id="sbi:8054874"/>
<evidence type="ECO:0000313" key="9">
    <source>
        <dbReference type="Proteomes" id="UP000807115"/>
    </source>
</evidence>
<reference evidence="8" key="1">
    <citation type="journal article" date="2019" name="BMC Genomics">
        <title>A new reference genome for Sorghum bicolor reveals high levels of sequence similarity between sweet and grain genotypes: implications for the genetics of sugar metabolism.</title>
        <authorList>
            <person name="Cooper E.A."/>
            <person name="Brenton Z.W."/>
            <person name="Flinn B.S."/>
            <person name="Jenkins J."/>
            <person name="Shu S."/>
            <person name="Flowers D."/>
            <person name="Luo F."/>
            <person name="Wang Y."/>
            <person name="Xia P."/>
            <person name="Barry K."/>
            <person name="Daum C."/>
            <person name="Lipzen A."/>
            <person name="Yoshinaga Y."/>
            <person name="Schmutz J."/>
            <person name="Saski C."/>
            <person name="Vermerris W."/>
            <person name="Kresovich S."/>
        </authorList>
    </citation>
    <scope>NUCLEOTIDE SEQUENCE</scope>
</reference>
<keyword evidence="3 6" id="KW-0690">Ribosome biogenesis</keyword>
<keyword evidence="6" id="KW-0687">Ribonucleoprotein</keyword>
<sequence length="274" mass="31710">MRGDNRRRTGASIASTSSKRDLQEESASASDESGDDEEVPTSSASESESESDSEDAERELERALADVPFGELQRARADGSLARATSAAKAAAEKKARRASKKRPMEISTKVRPPKLREVIQVPKKVGRDPRFEPMYGSVDKERFRKRYNFLFDEDFPSEKDRLQKMIKKSKDPNAIEEMKSRVTWIDKQLKSHPQKNIESEILREHIKKEREAAKSGKRPYYLKKSELRERKLMNKYNELKEAGKLDAFIERRRRKNASKDHRYMPYRRNGDDA</sequence>
<feature type="region of interest" description="Disordered" evidence="7">
    <location>
        <begin position="1"/>
        <end position="115"/>
    </location>
</feature>
<comment type="similarity">
    <text evidence="2 6">Belongs to the RRP36 family.</text>
</comment>
<accession>A0A921RRV5</accession>
<comment type="subunit">
    <text evidence="6">Associates with 90S and pre-40S pre-ribosomal particles.</text>
</comment>
<protein>
    <recommendedName>
        <fullName evidence="6">rRNA biogenesis protein RRP36</fullName>
    </recommendedName>
</protein>
<feature type="compositionally biased region" description="Basic and acidic residues" evidence="7">
    <location>
        <begin position="258"/>
        <end position="274"/>
    </location>
</feature>
<dbReference type="GO" id="GO:0005730">
    <property type="term" value="C:nucleolus"/>
    <property type="evidence" value="ECO:0007669"/>
    <property type="project" value="UniProtKB-SubCell"/>
</dbReference>
<comment type="caution">
    <text evidence="8">The sequence shown here is derived from an EMBL/GenBank/DDBJ whole genome shotgun (WGS) entry which is preliminary data.</text>
</comment>
<evidence type="ECO:0000256" key="4">
    <source>
        <dbReference type="ARBA" id="ARBA00022552"/>
    </source>
</evidence>
<dbReference type="InterPro" id="IPR009292">
    <property type="entry name" value="RRP36"/>
</dbReference>
<dbReference type="OrthoDB" id="448446at2759"/>
<dbReference type="GO" id="GO:0006364">
    <property type="term" value="P:rRNA processing"/>
    <property type="evidence" value="ECO:0007669"/>
    <property type="project" value="UniProtKB-UniRule"/>
</dbReference>
<evidence type="ECO:0000313" key="8">
    <source>
        <dbReference type="EMBL" id="KAG0544536.1"/>
    </source>
</evidence>
<evidence type="ECO:0000256" key="1">
    <source>
        <dbReference type="ARBA" id="ARBA00004604"/>
    </source>
</evidence>
<keyword evidence="4 6" id="KW-0698">rRNA processing</keyword>
<gene>
    <name evidence="8" type="ORF">BDA96_02G283900</name>
</gene>
<comment type="subcellular location">
    <subcellularLocation>
        <location evidence="1 6">Nucleus</location>
        <location evidence="1 6">Nucleolus</location>
    </subcellularLocation>
</comment>
<evidence type="ECO:0000256" key="3">
    <source>
        <dbReference type="ARBA" id="ARBA00022517"/>
    </source>
</evidence>
<feature type="compositionally biased region" description="Acidic residues" evidence="7">
    <location>
        <begin position="47"/>
        <end position="58"/>
    </location>
</feature>
<organism evidence="8 9">
    <name type="scientific">Sorghum bicolor</name>
    <name type="common">Sorghum</name>
    <name type="synonym">Sorghum vulgare</name>
    <dbReference type="NCBI Taxonomy" id="4558"/>
    <lineage>
        <taxon>Eukaryota</taxon>
        <taxon>Viridiplantae</taxon>
        <taxon>Streptophyta</taxon>
        <taxon>Embryophyta</taxon>
        <taxon>Tracheophyta</taxon>
        <taxon>Spermatophyta</taxon>
        <taxon>Magnoliopsida</taxon>
        <taxon>Liliopsida</taxon>
        <taxon>Poales</taxon>
        <taxon>Poaceae</taxon>
        <taxon>PACMAD clade</taxon>
        <taxon>Panicoideae</taxon>
        <taxon>Andropogonodae</taxon>
        <taxon>Andropogoneae</taxon>
        <taxon>Sorghinae</taxon>
        <taxon>Sorghum</taxon>
    </lineage>
</organism>